<reference evidence="3" key="2">
    <citation type="journal article" date="2023" name="Infect Dis Poverty">
        <title>Chromosome-scale genome of the human blood fluke Schistosoma mekongi and its implications for public health.</title>
        <authorList>
            <person name="Zhou M."/>
            <person name="Xu L."/>
            <person name="Xu D."/>
            <person name="Chen W."/>
            <person name="Khan J."/>
            <person name="Hu Y."/>
            <person name="Huang H."/>
            <person name="Wei H."/>
            <person name="Zhang Y."/>
            <person name="Chusongsang P."/>
            <person name="Tanasarnprasert K."/>
            <person name="Hu X."/>
            <person name="Limpanont Y."/>
            <person name="Lv Z."/>
        </authorList>
    </citation>
    <scope>NUCLEOTIDE SEQUENCE</scope>
    <source>
        <strain evidence="3">LV_2022a</strain>
    </source>
</reference>
<dbReference type="GO" id="GO:0019903">
    <property type="term" value="F:protein phosphatase binding"/>
    <property type="evidence" value="ECO:0007669"/>
    <property type="project" value="TreeGrafter"/>
</dbReference>
<protein>
    <recommendedName>
        <fullName evidence="2">Myotubularin phosphatase domain-containing protein</fullName>
    </recommendedName>
</protein>
<dbReference type="PANTHER" id="PTHR10807">
    <property type="entry name" value="MYOTUBULARIN-RELATED"/>
    <property type="match status" value="1"/>
</dbReference>
<dbReference type="InterPro" id="IPR029021">
    <property type="entry name" value="Prot-tyrosine_phosphatase-like"/>
</dbReference>
<proteinExistence type="inferred from homology"/>
<evidence type="ECO:0000259" key="2">
    <source>
        <dbReference type="PROSITE" id="PS51339"/>
    </source>
</evidence>
<dbReference type="Pfam" id="PF06602">
    <property type="entry name" value="Myotub-related"/>
    <property type="match status" value="2"/>
</dbReference>
<comment type="similarity">
    <text evidence="1">Belongs to the protein-tyrosine phosphatase family. Non-receptor class myotubularin subfamily.</text>
</comment>
<feature type="domain" description="Myotubularin phosphatase" evidence="2">
    <location>
        <begin position="122"/>
        <end position="707"/>
    </location>
</feature>
<evidence type="ECO:0000313" key="3">
    <source>
        <dbReference type="EMBL" id="KAK4468807.1"/>
    </source>
</evidence>
<accession>A0AAE2D2J1</accession>
<name>A0AAE2D2J1_SCHME</name>
<dbReference type="PANTHER" id="PTHR10807:SF73">
    <property type="entry name" value="LD06050P"/>
    <property type="match status" value="1"/>
</dbReference>
<dbReference type="Proteomes" id="UP001292079">
    <property type="component" value="Unassembled WGS sequence"/>
</dbReference>
<keyword evidence="4" id="KW-1185">Reference proteome</keyword>
<dbReference type="GO" id="GO:0046856">
    <property type="term" value="P:phosphatidylinositol dephosphorylation"/>
    <property type="evidence" value="ECO:0007669"/>
    <property type="project" value="TreeGrafter"/>
</dbReference>
<reference evidence="3" key="1">
    <citation type="submission" date="2022-04" db="EMBL/GenBank/DDBJ databases">
        <authorList>
            <person name="Xu L."/>
            <person name="Lv Z."/>
        </authorList>
    </citation>
    <scope>NUCLEOTIDE SEQUENCE</scope>
    <source>
        <strain evidence="3">LV_2022a</strain>
    </source>
</reference>
<dbReference type="InterPro" id="IPR010569">
    <property type="entry name" value="Myotubularin-like_Pase_dom"/>
</dbReference>
<dbReference type="SUPFAM" id="SSF52799">
    <property type="entry name" value="(Phosphotyrosine protein) phosphatases II"/>
    <property type="match status" value="2"/>
</dbReference>
<dbReference type="EMBL" id="JALJAT010000006">
    <property type="protein sequence ID" value="KAK4468807.1"/>
    <property type="molecule type" value="Genomic_DNA"/>
</dbReference>
<comment type="caution">
    <text evidence="3">The sequence shown here is derived from an EMBL/GenBank/DDBJ whole genome shotgun (WGS) entry which is preliminary data.</text>
</comment>
<sequence length="762" mass="86325">MLCFEDVRVFAPTQSLISKRVTFNSHHLTFQLCDSDFSIMYRAIDGFRLLESSTERRFTPLTLTGYTVAVYTKDFHIYELTVNYLSVARSFEQALETATCVNDISLYYPFTYKLNHLPPLPVTKPIDWPNNIREILSVRHWRISQVNENYALCNTYPKTLIVPAKCDDQMLIESSRFRNGGRFPLLVYYHKPRQTTLLITAEPITTQFINISNQNTSTQLSSNPSSSISSTLANSSFTTALTSSKSSNLILNSSTKNSISPFSSTSNNRCRADEQLLSFVLPDKCRGVILDLRSQSETKKPQVISGQVEFEQYYPQWRRVCRPVESTVNLINTFRKFIYACTSSGRLTRSPSNSTFSAFHSGITDSIGLLSNTALNPISNFGLRNFVTTTNSSSISFDNNSINSMNNINEQQINTTVKNDIISNFIQLDIQSTNSTTVESNLSNISNNNNNNNNSNINVKKSKKFSAWLSLVREALAAAVAGATALDALDAFAQQQLQQEQCLLAEKQKKSLKVHVNEEVKLRGSCVLVQSRKGTDRAILVASLIQIILNPDCRTIQGFQILIDHTWLQGGHPFTERCQNSAFSLKPLKNESPVFILFLDCVWQLLRQYPNSFEFTDELLCVLAKHAYFSEYGTFLGNSSQEREQFDIPSRTISLWSYINQPIVINSFQNPFYSGQKYDETQLPIVDGYACWPCLAAQALDVWEELYQQQLVGVNSGIWKLPRYMSHVIVDKFETERLRSIQLRKTLNQLMNEAVAADILHV</sequence>
<evidence type="ECO:0000313" key="4">
    <source>
        <dbReference type="Proteomes" id="UP001292079"/>
    </source>
</evidence>
<dbReference type="InterPro" id="IPR030564">
    <property type="entry name" value="Myotubularin"/>
</dbReference>
<evidence type="ECO:0000256" key="1">
    <source>
        <dbReference type="ARBA" id="ARBA00007471"/>
    </source>
</evidence>
<organism evidence="3 4">
    <name type="scientific">Schistosoma mekongi</name>
    <name type="common">Parasitic worm</name>
    <dbReference type="NCBI Taxonomy" id="38744"/>
    <lineage>
        <taxon>Eukaryota</taxon>
        <taxon>Metazoa</taxon>
        <taxon>Spiralia</taxon>
        <taxon>Lophotrochozoa</taxon>
        <taxon>Platyhelminthes</taxon>
        <taxon>Trematoda</taxon>
        <taxon>Digenea</taxon>
        <taxon>Strigeidida</taxon>
        <taxon>Schistosomatoidea</taxon>
        <taxon>Schistosomatidae</taxon>
        <taxon>Schistosoma</taxon>
    </lineage>
</organism>
<dbReference type="GO" id="GO:0010507">
    <property type="term" value="P:negative regulation of autophagy"/>
    <property type="evidence" value="ECO:0007669"/>
    <property type="project" value="TreeGrafter"/>
</dbReference>
<dbReference type="AlphaFoldDB" id="A0AAE2D2J1"/>
<dbReference type="GO" id="GO:0005737">
    <property type="term" value="C:cytoplasm"/>
    <property type="evidence" value="ECO:0007669"/>
    <property type="project" value="TreeGrafter"/>
</dbReference>
<gene>
    <name evidence="3" type="ORF">MN116_007976</name>
</gene>
<dbReference type="PROSITE" id="PS51339">
    <property type="entry name" value="PPASE_MYOTUBULARIN"/>
    <property type="match status" value="1"/>
</dbReference>